<feature type="region of interest" description="Disordered" evidence="1">
    <location>
        <begin position="95"/>
        <end position="173"/>
    </location>
</feature>
<feature type="compositionally biased region" description="Low complexity" evidence="1">
    <location>
        <begin position="254"/>
        <end position="300"/>
    </location>
</feature>
<name>D2V4H8_NAEGR</name>
<feature type="compositionally biased region" description="Polar residues" evidence="1">
    <location>
        <begin position="95"/>
        <end position="119"/>
    </location>
</feature>
<feature type="compositionally biased region" description="Polar residues" evidence="1">
    <location>
        <begin position="150"/>
        <end position="161"/>
    </location>
</feature>
<dbReference type="GeneID" id="8849853"/>
<dbReference type="RefSeq" id="XP_002681129.1">
    <property type="nucleotide sequence ID" value="XM_002681083.1"/>
</dbReference>
<feature type="region of interest" description="Disordered" evidence="1">
    <location>
        <begin position="1"/>
        <end position="40"/>
    </location>
</feature>
<feature type="compositionally biased region" description="Acidic residues" evidence="1">
    <location>
        <begin position="422"/>
        <end position="436"/>
    </location>
</feature>
<dbReference type="VEuPathDB" id="AmoebaDB:NAEGRDRAFT_78542"/>
<proteinExistence type="predicted"/>
<keyword evidence="3" id="KW-1185">Reference proteome</keyword>
<feature type="compositionally biased region" description="Low complexity" evidence="1">
    <location>
        <begin position="368"/>
        <end position="379"/>
    </location>
</feature>
<dbReference type="OrthoDB" id="10463575at2759"/>
<evidence type="ECO:0000313" key="3">
    <source>
        <dbReference type="Proteomes" id="UP000006671"/>
    </source>
</evidence>
<dbReference type="AlphaFoldDB" id="D2V4H8"/>
<feature type="compositionally biased region" description="Low complexity" evidence="1">
    <location>
        <begin position="309"/>
        <end position="325"/>
    </location>
</feature>
<evidence type="ECO:0000256" key="1">
    <source>
        <dbReference type="SAM" id="MobiDB-lite"/>
    </source>
</evidence>
<dbReference type="EMBL" id="GG738851">
    <property type="protein sequence ID" value="EFC48385.1"/>
    <property type="molecule type" value="Genomic_DNA"/>
</dbReference>
<sequence>MKLLSGILSKNNSSHNSRSNNTSVTGSLNSNTQSSSSSGSNYSCISGSISSNTSSSCSVLSSVASLSSSSISKTRKEQQLSSSAEYCNTSILIQSPPLSARKTSNKSQPQSNNITATTLSPTPSQSCSFSSPKKQSNNSSNKEPKDNHPPTVNQSTSINTPERSDPHHQRQASEDFLNSLSFALPQIEYEEVMKQVQQRTVMMSNQNDNITAENIDVMSSDGYDFEYYNKEEEEKKLKKKQLAASSSKKKAESKPQPSSTPSTPASNSFKSPIKSSTQPTISQTPTKSSSSSVKSKPITPAVNQSTEALTTLSTSKSRLSLKPSTIRNKIKQKDSPKQQKTSQSKSKPIISEPPKVNPNRKERKNSEKSTTSSKSGNSSIVNNAPKVKDEDVIAVIVDDDDEDMNDLEHDLSSAHELHSTEMVDEDEEEDDVDEESCNTMTSPRTPCSKKRKAFEEFEDSLASSKKKKEDSIILDSVIKKVMDISIPDTPAMEEDSPSCDSSLSISPSLSYNSQSTCGEHSEYCISPLDSIAFDAKLYSSQSNVDIKEVNQKITTLTKVIEQRNAQILQRDEYIANLSKENKEMKKFKSMIHKLDDVGFVFYMKASELVCEGLMARDLDTKESQEIIHDSLQKGIRYMRASAEFGNVDAMFEYAELILRYSKSKKHEAKEFLQKASEKGHKKAGVFLKSLEMKEETQRYEKSVEHDHLLLYGQETTKTKSKRK</sequence>
<gene>
    <name evidence="2" type="ORF">NAEGRDRAFT_78542</name>
</gene>
<reference evidence="2 3" key="1">
    <citation type="journal article" date="2010" name="Cell">
        <title>The genome of Naegleria gruberi illuminates early eukaryotic versatility.</title>
        <authorList>
            <person name="Fritz-Laylin L.K."/>
            <person name="Prochnik S.E."/>
            <person name="Ginger M.L."/>
            <person name="Dacks J.B."/>
            <person name="Carpenter M.L."/>
            <person name="Field M.C."/>
            <person name="Kuo A."/>
            <person name="Paredez A."/>
            <person name="Chapman J."/>
            <person name="Pham J."/>
            <person name="Shu S."/>
            <person name="Neupane R."/>
            <person name="Cipriano M."/>
            <person name="Mancuso J."/>
            <person name="Tu H."/>
            <person name="Salamov A."/>
            <person name="Lindquist E."/>
            <person name="Shapiro H."/>
            <person name="Lucas S."/>
            <person name="Grigoriev I.V."/>
            <person name="Cande W.Z."/>
            <person name="Fulton C."/>
            <person name="Rokhsar D.S."/>
            <person name="Dawson S.C."/>
        </authorList>
    </citation>
    <scope>NUCLEOTIDE SEQUENCE [LARGE SCALE GENOMIC DNA]</scope>
    <source>
        <strain evidence="2 3">NEG-M</strain>
    </source>
</reference>
<feature type="compositionally biased region" description="Basic and acidic residues" evidence="1">
    <location>
        <begin position="406"/>
        <end position="421"/>
    </location>
</feature>
<dbReference type="InParanoid" id="D2V4H8"/>
<organism evidence="3">
    <name type="scientific">Naegleria gruberi</name>
    <name type="common">Amoeba</name>
    <dbReference type="NCBI Taxonomy" id="5762"/>
    <lineage>
        <taxon>Eukaryota</taxon>
        <taxon>Discoba</taxon>
        <taxon>Heterolobosea</taxon>
        <taxon>Tetramitia</taxon>
        <taxon>Eutetramitia</taxon>
        <taxon>Vahlkampfiidae</taxon>
        <taxon>Naegleria</taxon>
    </lineage>
</organism>
<dbReference type="OMA" id="MFEYAEL"/>
<dbReference type="InterPro" id="IPR011990">
    <property type="entry name" value="TPR-like_helical_dom_sf"/>
</dbReference>
<feature type="compositionally biased region" description="Low complexity" evidence="1">
    <location>
        <begin position="338"/>
        <end position="347"/>
    </location>
</feature>
<feature type="compositionally biased region" description="Basic and acidic residues" evidence="1">
    <location>
        <begin position="162"/>
        <end position="173"/>
    </location>
</feature>
<evidence type="ECO:0000313" key="2">
    <source>
        <dbReference type="EMBL" id="EFC48385.1"/>
    </source>
</evidence>
<feature type="region of interest" description="Disordered" evidence="1">
    <location>
        <begin position="238"/>
        <end position="447"/>
    </location>
</feature>
<protein>
    <submittedName>
        <fullName evidence="2">Uncharacterized protein</fullName>
    </submittedName>
</protein>
<dbReference type="Proteomes" id="UP000006671">
    <property type="component" value="Unassembled WGS sequence"/>
</dbReference>
<feature type="compositionally biased region" description="Low complexity" evidence="1">
    <location>
        <begin position="120"/>
        <end position="141"/>
    </location>
</feature>
<dbReference type="KEGG" id="ngr:NAEGRDRAFT_78542"/>
<accession>D2V4H8</accession>
<feature type="compositionally biased region" description="Low complexity" evidence="1">
    <location>
        <begin position="9"/>
        <end position="40"/>
    </location>
</feature>
<dbReference type="SUPFAM" id="SSF81901">
    <property type="entry name" value="HCP-like"/>
    <property type="match status" value="1"/>
</dbReference>
<dbReference type="Gene3D" id="1.25.40.10">
    <property type="entry name" value="Tetratricopeptide repeat domain"/>
    <property type="match status" value="1"/>
</dbReference>